<gene>
    <name evidence="1" type="ORF">AW08_03919</name>
</gene>
<evidence type="ECO:0000313" key="2">
    <source>
        <dbReference type="Proteomes" id="UP000020218"/>
    </source>
</evidence>
<dbReference type="AlphaFoldDB" id="A0A011NH62"/>
<name>A0A011NH62_9PROT</name>
<sequence>MAAISIQVTPQGIRSVMVEQELVFFIGPSPDNPLGSVPDYDRRVDGDRSKSWPDTRMISLSLRDHRDVNAHAQALTDLGSHAFTRSSAGVSACVAAWSLLNHLKGA</sequence>
<dbReference type="Proteomes" id="UP000020218">
    <property type="component" value="Unassembled WGS sequence"/>
</dbReference>
<comment type="caution">
    <text evidence="1">The sequence shown here is derived from an EMBL/GenBank/DDBJ whole genome shotgun (WGS) entry which is preliminary data.</text>
</comment>
<accession>A0A011NH62</accession>
<organism evidence="1 2">
    <name type="scientific">Candidatus Accumulibacter adjunctus</name>
    <dbReference type="NCBI Taxonomy" id="1454001"/>
    <lineage>
        <taxon>Bacteria</taxon>
        <taxon>Pseudomonadati</taxon>
        <taxon>Pseudomonadota</taxon>
        <taxon>Betaproteobacteria</taxon>
        <taxon>Candidatus Accumulibacter</taxon>
    </lineage>
</organism>
<dbReference type="EMBL" id="JFAX01000053">
    <property type="protein sequence ID" value="EXI63705.1"/>
    <property type="molecule type" value="Genomic_DNA"/>
</dbReference>
<keyword evidence="2" id="KW-1185">Reference proteome</keyword>
<proteinExistence type="predicted"/>
<dbReference type="PATRIC" id="fig|1454001.3.peg.3958"/>
<evidence type="ECO:0000313" key="1">
    <source>
        <dbReference type="EMBL" id="EXI63705.1"/>
    </source>
</evidence>
<dbReference type="STRING" id="1454001.AW08_03919"/>
<protein>
    <submittedName>
        <fullName evidence="1">Uncharacterized protein</fullName>
    </submittedName>
</protein>
<reference evidence="1" key="1">
    <citation type="submission" date="2014-02" db="EMBL/GenBank/DDBJ databases">
        <title>Expanding our view of genomic diversity in Candidatus Accumulibacter clades.</title>
        <authorList>
            <person name="Skennerton C.T."/>
            <person name="Barr J.J."/>
            <person name="Slater F.R."/>
            <person name="Bond P.L."/>
            <person name="Tyson G.W."/>
        </authorList>
    </citation>
    <scope>NUCLEOTIDE SEQUENCE [LARGE SCALE GENOMIC DNA]</scope>
</reference>